<comment type="caution">
    <text evidence="1">The sequence shown here is derived from an EMBL/GenBank/DDBJ whole genome shotgun (WGS) entry which is preliminary data.</text>
</comment>
<reference evidence="1" key="1">
    <citation type="submission" date="2013-08" db="EMBL/GenBank/DDBJ databases">
        <authorList>
            <person name="Mendez C."/>
            <person name="Richter M."/>
            <person name="Ferrer M."/>
            <person name="Sanchez J."/>
        </authorList>
    </citation>
    <scope>NUCLEOTIDE SEQUENCE</scope>
</reference>
<protein>
    <submittedName>
        <fullName evidence="1">IS4 family transposase</fullName>
    </submittedName>
</protein>
<proteinExistence type="predicted"/>
<name>T1AYQ9_9ZZZZ</name>
<gene>
    <name evidence="1" type="ORF">B2A_08511</name>
</gene>
<dbReference type="EMBL" id="AUZZ01006133">
    <property type="protein sequence ID" value="EQD47230.1"/>
    <property type="molecule type" value="Genomic_DNA"/>
</dbReference>
<reference evidence="1" key="2">
    <citation type="journal article" date="2014" name="ISME J.">
        <title>Microbial stratification in low pH oxic and suboxic macroscopic growths along an acid mine drainage.</title>
        <authorList>
            <person name="Mendez-Garcia C."/>
            <person name="Mesa V."/>
            <person name="Sprenger R.R."/>
            <person name="Richter M."/>
            <person name="Diez M.S."/>
            <person name="Solano J."/>
            <person name="Bargiela R."/>
            <person name="Golyshina O.V."/>
            <person name="Manteca A."/>
            <person name="Ramos J.L."/>
            <person name="Gallego J.R."/>
            <person name="Llorente I."/>
            <person name="Martins Dos Santos V.A."/>
            <person name="Jensen O.N."/>
            <person name="Pelaez A.I."/>
            <person name="Sanchez J."/>
            <person name="Ferrer M."/>
        </authorList>
    </citation>
    <scope>NUCLEOTIDE SEQUENCE</scope>
</reference>
<evidence type="ECO:0000313" key="1">
    <source>
        <dbReference type="EMBL" id="EQD47230.1"/>
    </source>
</evidence>
<feature type="non-terminal residue" evidence="1">
    <location>
        <position position="1"/>
    </location>
</feature>
<organism evidence="1">
    <name type="scientific">mine drainage metagenome</name>
    <dbReference type="NCBI Taxonomy" id="410659"/>
    <lineage>
        <taxon>unclassified sequences</taxon>
        <taxon>metagenomes</taxon>
        <taxon>ecological metagenomes</taxon>
    </lineage>
</organism>
<dbReference type="AlphaFoldDB" id="T1AYQ9"/>
<accession>T1AYQ9</accession>
<sequence>DVVAEDACSDGCWPLITCDRHLSAAEVLAVYKHQPHLERRNHMLKGPQAVAPMFLHDPARIEGLMTCHFIAMLVQALVEREIRQAMTAQGLKELPLYPEGRGCPAPSAPRLFAIFSGLARQHLVGPDGAVVQIFEPELTKLQRLVLDLLGVPASAYQ</sequence>